<dbReference type="PIRSF" id="PIRSF002741">
    <property type="entry name" value="MppA"/>
    <property type="match status" value="1"/>
</dbReference>
<dbReference type="InterPro" id="IPR030678">
    <property type="entry name" value="Peptide/Ni-bd"/>
</dbReference>
<sequence length="500" mass="56106">MVFRISNGAEPESLDPALIQGVPEHRIFEALFEGLVAIDPETALAVPGVAESWEVNEDGTQYTFKLREDAVWSDGVPITADDVVYSWLRLLDPMTAGPYAWFPCMFLQGATEFNAGEAGPEAVGIRALDDRTFQMDLIGPLPYAIDALTHYSFSIVPKHAIEAFGDEWTTPENFVGNGPFVLTERIPQTSLTVVKSDTYWDKENVKLDKVIFYSSDSDTTNYNMYLNGEIDWATNVPNDQLSAAQMRADFQSSPQLSTYYYVFQNEIAPFDNPDVRRALSLAVDREALVEGVTRAGQIPAWGIVPPMAGYEALEFPHDNIDDMIAEAQDLLARAGYPNGAGFPTTTILYNTNEGHKQIAEFIQQEWKDNLGITVTLENQEWQTYLSNRNQGNFEIARAGWVGDYQDPNTFLDMFITGAGMNGGRYSNEVYDLLINEAARMPAGEDRFGVLKTAEDIMINQDMGIMPLYYYVAINMIDTNKWGGWYPNTMDYHPVKDIYLK</sequence>
<dbReference type="Gene3D" id="3.10.105.10">
    <property type="entry name" value="Dipeptide-binding Protein, Domain 3"/>
    <property type="match status" value="1"/>
</dbReference>
<reference evidence="6 7" key="2">
    <citation type="submission" date="2018-09" db="EMBL/GenBank/DDBJ databases">
        <title>Genome of Sphaerochaeta halotolerans strain 4-11.</title>
        <authorList>
            <person name="Nazina T.N."/>
            <person name="Sokolova D.S."/>
        </authorList>
    </citation>
    <scope>NUCLEOTIDE SEQUENCE [LARGE SCALE GENOMIC DNA]</scope>
    <source>
        <strain evidence="6 7">4-11</strain>
    </source>
</reference>
<gene>
    <name evidence="6" type="ORF">DYP60_02230</name>
</gene>
<dbReference type="FunFam" id="3.10.105.10:FF:000001">
    <property type="entry name" value="Oligopeptide ABC transporter, oligopeptide-binding protein"/>
    <property type="match status" value="1"/>
</dbReference>
<dbReference type="GO" id="GO:0043190">
    <property type="term" value="C:ATP-binding cassette (ABC) transporter complex"/>
    <property type="evidence" value="ECO:0007669"/>
    <property type="project" value="InterPro"/>
</dbReference>
<evidence type="ECO:0000313" key="7">
    <source>
        <dbReference type="Proteomes" id="UP000264002"/>
    </source>
</evidence>
<dbReference type="Gene3D" id="3.40.190.10">
    <property type="entry name" value="Periplasmic binding protein-like II"/>
    <property type="match status" value="1"/>
</dbReference>
<dbReference type="AlphaFoldDB" id="A0A372MJU1"/>
<name>A0A372MJU1_9SPIR</name>
<dbReference type="CDD" id="cd08504">
    <property type="entry name" value="PBP2_OppA"/>
    <property type="match status" value="1"/>
</dbReference>
<feature type="domain" description="Solute-binding protein family 5" evidence="5">
    <location>
        <begin position="46"/>
        <end position="421"/>
    </location>
</feature>
<dbReference type="PANTHER" id="PTHR30290:SF10">
    <property type="entry name" value="PERIPLASMIC OLIGOPEPTIDE-BINDING PROTEIN-RELATED"/>
    <property type="match status" value="1"/>
</dbReference>
<dbReference type="EMBL" id="QUWK01000002">
    <property type="protein sequence ID" value="RFU96004.1"/>
    <property type="molecule type" value="Genomic_DNA"/>
</dbReference>
<dbReference type="OrthoDB" id="9801912at2"/>
<evidence type="ECO:0000256" key="2">
    <source>
        <dbReference type="ARBA" id="ARBA00005695"/>
    </source>
</evidence>
<dbReference type="Pfam" id="PF00496">
    <property type="entry name" value="SBP_bac_5"/>
    <property type="match status" value="1"/>
</dbReference>
<accession>A0A372MJU1</accession>
<proteinExistence type="inferred from homology"/>
<dbReference type="FunFam" id="3.90.76.10:FF:000001">
    <property type="entry name" value="Oligopeptide ABC transporter substrate-binding protein"/>
    <property type="match status" value="1"/>
</dbReference>
<comment type="similarity">
    <text evidence="2">Belongs to the bacterial solute-binding protein 5 family.</text>
</comment>
<dbReference type="InterPro" id="IPR039424">
    <property type="entry name" value="SBP_5"/>
</dbReference>
<evidence type="ECO:0000256" key="4">
    <source>
        <dbReference type="ARBA" id="ARBA00022729"/>
    </source>
</evidence>
<keyword evidence="7" id="KW-1185">Reference proteome</keyword>
<dbReference type="GO" id="GO:0015833">
    <property type="term" value="P:peptide transport"/>
    <property type="evidence" value="ECO:0007669"/>
    <property type="project" value="TreeGrafter"/>
</dbReference>
<dbReference type="PANTHER" id="PTHR30290">
    <property type="entry name" value="PERIPLASMIC BINDING COMPONENT OF ABC TRANSPORTER"/>
    <property type="match status" value="1"/>
</dbReference>
<evidence type="ECO:0000256" key="1">
    <source>
        <dbReference type="ARBA" id="ARBA00004196"/>
    </source>
</evidence>
<dbReference type="Gene3D" id="3.90.76.10">
    <property type="entry name" value="Dipeptide-binding Protein, Domain 1"/>
    <property type="match status" value="1"/>
</dbReference>
<comment type="caution">
    <text evidence="6">The sequence shown here is derived from an EMBL/GenBank/DDBJ whole genome shotgun (WGS) entry which is preliminary data.</text>
</comment>
<keyword evidence="3" id="KW-0813">Transport</keyword>
<evidence type="ECO:0000256" key="3">
    <source>
        <dbReference type="ARBA" id="ARBA00022448"/>
    </source>
</evidence>
<protein>
    <submittedName>
        <fullName evidence="6">Peptide ABC transporter substrate-binding protein</fullName>
    </submittedName>
</protein>
<dbReference type="Proteomes" id="UP000264002">
    <property type="component" value="Unassembled WGS sequence"/>
</dbReference>
<evidence type="ECO:0000313" key="6">
    <source>
        <dbReference type="EMBL" id="RFU96004.1"/>
    </source>
</evidence>
<evidence type="ECO:0000259" key="5">
    <source>
        <dbReference type="Pfam" id="PF00496"/>
    </source>
</evidence>
<keyword evidence="4" id="KW-0732">Signal</keyword>
<organism evidence="6 7">
    <name type="scientific">Sphaerochaeta halotolerans</name>
    <dbReference type="NCBI Taxonomy" id="2293840"/>
    <lineage>
        <taxon>Bacteria</taxon>
        <taxon>Pseudomonadati</taxon>
        <taxon>Spirochaetota</taxon>
        <taxon>Spirochaetia</taxon>
        <taxon>Spirochaetales</taxon>
        <taxon>Sphaerochaetaceae</taxon>
        <taxon>Sphaerochaeta</taxon>
    </lineage>
</organism>
<dbReference type="SUPFAM" id="SSF53850">
    <property type="entry name" value="Periplasmic binding protein-like II"/>
    <property type="match status" value="1"/>
</dbReference>
<dbReference type="GO" id="GO:0030288">
    <property type="term" value="C:outer membrane-bounded periplasmic space"/>
    <property type="evidence" value="ECO:0007669"/>
    <property type="project" value="UniProtKB-ARBA"/>
</dbReference>
<comment type="subcellular location">
    <subcellularLocation>
        <location evidence="1">Cell envelope</location>
    </subcellularLocation>
</comment>
<dbReference type="InterPro" id="IPR000914">
    <property type="entry name" value="SBP_5_dom"/>
</dbReference>
<dbReference type="GO" id="GO:1904680">
    <property type="term" value="F:peptide transmembrane transporter activity"/>
    <property type="evidence" value="ECO:0007669"/>
    <property type="project" value="TreeGrafter"/>
</dbReference>
<reference evidence="7" key="1">
    <citation type="submission" date="2018-08" db="EMBL/GenBank/DDBJ databases">
        <authorList>
            <person name="Grouzdev D.S."/>
            <person name="Krutkina M.S."/>
        </authorList>
    </citation>
    <scope>NUCLEOTIDE SEQUENCE [LARGE SCALE GENOMIC DNA]</scope>
    <source>
        <strain evidence="7">4-11</strain>
    </source>
</reference>